<evidence type="ECO:0000313" key="3">
    <source>
        <dbReference type="EMBL" id="KFI63905.1"/>
    </source>
</evidence>
<evidence type="ECO:0000256" key="2">
    <source>
        <dbReference type="SAM" id="Coils"/>
    </source>
</evidence>
<evidence type="ECO:0000256" key="1">
    <source>
        <dbReference type="RuleBase" id="RU362001"/>
    </source>
</evidence>
<accession>A0A087AYQ5</accession>
<dbReference type="RefSeq" id="WP_033517289.1">
    <property type="nucleotide sequence ID" value="NZ_JGYV01000006.1"/>
</dbReference>
<dbReference type="Pfam" id="PF06013">
    <property type="entry name" value="WXG100"/>
    <property type="match status" value="1"/>
</dbReference>
<comment type="similarity">
    <text evidence="1">Belongs to the WXG100 family.</text>
</comment>
<organism evidence="3 4">
    <name type="scientific">Bifidobacterium cuniculi</name>
    <dbReference type="NCBI Taxonomy" id="1688"/>
    <lineage>
        <taxon>Bacteria</taxon>
        <taxon>Bacillati</taxon>
        <taxon>Actinomycetota</taxon>
        <taxon>Actinomycetes</taxon>
        <taxon>Bifidobacteriales</taxon>
        <taxon>Bifidobacteriaceae</taxon>
        <taxon>Bifidobacterium</taxon>
    </lineage>
</organism>
<dbReference type="AlphaFoldDB" id="A0A087AYQ5"/>
<comment type="caution">
    <text evidence="3">The sequence shown here is derived from an EMBL/GenBank/DDBJ whole genome shotgun (WGS) entry which is preliminary data.</text>
</comment>
<name>A0A087AYQ5_9BIFI</name>
<reference evidence="3 4" key="1">
    <citation type="submission" date="2014-03" db="EMBL/GenBank/DDBJ databases">
        <title>Genomics of Bifidobacteria.</title>
        <authorList>
            <person name="Ventura M."/>
            <person name="Milani C."/>
            <person name="Lugli G.A."/>
        </authorList>
    </citation>
    <scope>NUCLEOTIDE SEQUENCE [LARGE SCALE GENOMIC DNA]</scope>
    <source>
        <strain evidence="3 4">LMG 10738</strain>
    </source>
</reference>
<feature type="coiled-coil region" evidence="2">
    <location>
        <begin position="16"/>
        <end position="43"/>
    </location>
</feature>
<dbReference type="OrthoDB" id="3192437at2"/>
<keyword evidence="2" id="KW-0175">Coiled coil</keyword>
<evidence type="ECO:0000313" key="4">
    <source>
        <dbReference type="Proteomes" id="UP000029067"/>
    </source>
</evidence>
<gene>
    <name evidence="3" type="ORF">BCUN_1517</name>
</gene>
<proteinExistence type="inferred from homology"/>
<dbReference type="SUPFAM" id="SSF140453">
    <property type="entry name" value="EsxAB dimer-like"/>
    <property type="match status" value="1"/>
</dbReference>
<dbReference type="InterPro" id="IPR036689">
    <property type="entry name" value="ESAT-6-like_sf"/>
</dbReference>
<dbReference type="NCBIfam" id="TIGR03930">
    <property type="entry name" value="WXG100_ESAT6"/>
    <property type="match status" value="1"/>
</dbReference>
<protein>
    <recommendedName>
        <fullName evidence="1">ESAT-6-like protein</fullName>
    </recommendedName>
</protein>
<dbReference type="InterPro" id="IPR010310">
    <property type="entry name" value="T7SS_ESAT-6-like"/>
</dbReference>
<dbReference type="EMBL" id="JGYV01000006">
    <property type="protein sequence ID" value="KFI63905.1"/>
    <property type="molecule type" value="Genomic_DNA"/>
</dbReference>
<dbReference type="Gene3D" id="1.10.287.1060">
    <property type="entry name" value="ESAT-6-like"/>
    <property type="match status" value="1"/>
</dbReference>
<dbReference type="eggNOG" id="COG4842">
    <property type="taxonomic scope" value="Bacteria"/>
</dbReference>
<dbReference type="STRING" id="1688.BCUN_1517"/>
<dbReference type="Proteomes" id="UP000029067">
    <property type="component" value="Unassembled WGS sequence"/>
</dbReference>
<keyword evidence="4" id="KW-1185">Reference proteome</keyword>
<sequence length="95" mass="10736">MVGSISVRPQMVDTLAADIRNDSQGISQELDNLDAQVKSLIDQWDGEAREAYYRAQQDWNAKIQEMNQILNQISQATSQIASQYVESDNRSAARF</sequence>